<evidence type="ECO:0000313" key="1">
    <source>
        <dbReference type="EMBL" id="MBP3955957.1"/>
    </source>
</evidence>
<dbReference type="Proteomes" id="UP000676565">
    <property type="component" value="Unassembled WGS sequence"/>
</dbReference>
<protein>
    <submittedName>
        <fullName evidence="1">Uncharacterized protein</fullName>
    </submittedName>
</protein>
<proteinExistence type="predicted"/>
<sequence>MIGLSKCSIRLVIEFGPLGSLALTIDCFRATKNVRKGIGVANTARNWNTVLKLHELAKKAAETE</sequence>
<gene>
    <name evidence="1" type="ORF">J8F10_11740</name>
</gene>
<dbReference type="RefSeq" id="WP_210654006.1">
    <property type="nucleotide sequence ID" value="NZ_JAGKQQ010000001.1"/>
</dbReference>
<comment type="caution">
    <text evidence="1">The sequence shown here is derived from an EMBL/GenBank/DDBJ whole genome shotgun (WGS) entry which is preliminary data.</text>
</comment>
<accession>A0ABS5BQE7</accession>
<keyword evidence="2" id="KW-1185">Reference proteome</keyword>
<dbReference type="EMBL" id="JAGKQQ010000001">
    <property type="protein sequence ID" value="MBP3955957.1"/>
    <property type="molecule type" value="Genomic_DNA"/>
</dbReference>
<evidence type="ECO:0000313" key="2">
    <source>
        <dbReference type="Proteomes" id="UP000676565"/>
    </source>
</evidence>
<name>A0ABS5BQE7_9BACT</name>
<organism evidence="1 2">
    <name type="scientific">Gemmata palustris</name>
    <dbReference type="NCBI Taxonomy" id="2822762"/>
    <lineage>
        <taxon>Bacteria</taxon>
        <taxon>Pseudomonadati</taxon>
        <taxon>Planctomycetota</taxon>
        <taxon>Planctomycetia</taxon>
        <taxon>Gemmatales</taxon>
        <taxon>Gemmataceae</taxon>
        <taxon>Gemmata</taxon>
    </lineage>
</organism>
<dbReference type="SUPFAM" id="SSF160379">
    <property type="entry name" value="SP0830-like"/>
    <property type="match status" value="1"/>
</dbReference>
<reference evidence="1 2" key="1">
    <citation type="submission" date="2021-04" db="EMBL/GenBank/DDBJ databases">
        <authorList>
            <person name="Ivanova A."/>
        </authorList>
    </citation>
    <scope>NUCLEOTIDE SEQUENCE [LARGE SCALE GENOMIC DNA]</scope>
    <source>
        <strain evidence="1 2">G18</strain>
    </source>
</reference>